<dbReference type="InterPro" id="IPR040357">
    <property type="entry name" value="Vma22/CCDC115"/>
</dbReference>
<dbReference type="PANTHER" id="PTHR31996">
    <property type="entry name" value="COILED-COIL DOMAIN-CONTAINING PROTEIN 115"/>
    <property type="match status" value="1"/>
</dbReference>
<feature type="region of interest" description="Disordered" evidence="2">
    <location>
        <begin position="98"/>
        <end position="150"/>
    </location>
</feature>
<keyword evidence="4" id="KW-1185">Reference proteome</keyword>
<reference evidence="3" key="1">
    <citation type="journal article" date="2020" name="Stud. Mycol.">
        <title>101 Dothideomycetes genomes: a test case for predicting lifestyles and emergence of pathogens.</title>
        <authorList>
            <person name="Haridas S."/>
            <person name="Albert R."/>
            <person name="Binder M."/>
            <person name="Bloem J."/>
            <person name="Labutti K."/>
            <person name="Salamov A."/>
            <person name="Andreopoulos B."/>
            <person name="Baker S."/>
            <person name="Barry K."/>
            <person name="Bills G."/>
            <person name="Bluhm B."/>
            <person name="Cannon C."/>
            <person name="Castanera R."/>
            <person name="Culley D."/>
            <person name="Daum C."/>
            <person name="Ezra D."/>
            <person name="Gonzalez J."/>
            <person name="Henrissat B."/>
            <person name="Kuo A."/>
            <person name="Liang C."/>
            <person name="Lipzen A."/>
            <person name="Lutzoni F."/>
            <person name="Magnuson J."/>
            <person name="Mondo S."/>
            <person name="Nolan M."/>
            <person name="Ohm R."/>
            <person name="Pangilinan J."/>
            <person name="Park H.-J."/>
            <person name="Ramirez L."/>
            <person name="Alfaro M."/>
            <person name="Sun H."/>
            <person name="Tritt A."/>
            <person name="Yoshinaga Y."/>
            <person name="Zwiers L.-H."/>
            <person name="Turgeon B."/>
            <person name="Goodwin S."/>
            <person name="Spatafora J."/>
            <person name="Crous P."/>
            <person name="Grigoriev I."/>
        </authorList>
    </citation>
    <scope>NUCLEOTIDE SEQUENCE</scope>
    <source>
        <strain evidence="3">CBS 262.69</strain>
    </source>
</reference>
<accession>A0A6G1IA88</accession>
<dbReference type="GO" id="GO:0051082">
    <property type="term" value="F:unfolded protein binding"/>
    <property type="evidence" value="ECO:0007669"/>
    <property type="project" value="TreeGrafter"/>
</dbReference>
<sequence>MLSTTESTSNVRLEEEGEVGQLMLELDHLFEQYLELLDQYQTERIKLSTTLSSGFLSLAQANFSSTLGRRYGQDYYDERMQALRTVYVLPSNSKLGGEDGEKVTIEGVPPHSEKPARNGIDDTAEPSVAEPSKPACSEDEKEDPHLGRRPSVDPIRWFGILVPQPLRTAQAHFTEAVVGPLPRIASLAKKLRALEIRIGRTRKAIKKLEKG</sequence>
<protein>
    <recommendedName>
        <fullName evidence="1">Vacuolar ATPase assembly protein VMA22</fullName>
    </recommendedName>
</protein>
<feature type="compositionally biased region" description="Basic and acidic residues" evidence="2">
    <location>
        <begin position="111"/>
        <end position="120"/>
    </location>
</feature>
<evidence type="ECO:0000256" key="1">
    <source>
        <dbReference type="ARBA" id="ARBA00093634"/>
    </source>
</evidence>
<dbReference type="EMBL" id="ML996687">
    <property type="protein sequence ID" value="KAF2405223.1"/>
    <property type="molecule type" value="Genomic_DNA"/>
</dbReference>
<evidence type="ECO:0000256" key="2">
    <source>
        <dbReference type="SAM" id="MobiDB-lite"/>
    </source>
</evidence>
<dbReference type="GO" id="GO:0070072">
    <property type="term" value="P:vacuolar proton-transporting V-type ATPase complex assembly"/>
    <property type="evidence" value="ECO:0007669"/>
    <property type="project" value="InterPro"/>
</dbReference>
<dbReference type="PANTHER" id="PTHR31996:SF2">
    <property type="entry name" value="COILED-COIL DOMAIN-CONTAINING PROTEIN 115"/>
    <property type="match status" value="1"/>
</dbReference>
<organism evidence="3 4">
    <name type="scientific">Trichodelitschia bisporula</name>
    <dbReference type="NCBI Taxonomy" id="703511"/>
    <lineage>
        <taxon>Eukaryota</taxon>
        <taxon>Fungi</taxon>
        <taxon>Dikarya</taxon>
        <taxon>Ascomycota</taxon>
        <taxon>Pezizomycotina</taxon>
        <taxon>Dothideomycetes</taxon>
        <taxon>Dothideomycetes incertae sedis</taxon>
        <taxon>Phaeotrichales</taxon>
        <taxon>Phaeotrichaceae</taxon>
        <taxon>Trichodelitschia</taxon>
    </lineage>
</organism>
<evidence type="ECO:0000313" key="3">
    <source>
        <dbReference type="EMBL" id="KAF2405223.1"/>
    </source>
</evidence>
<dbReference type="Pfam" id="PF21730">
    <property type="entry name" value="Vma22_CCDC115"/>
    <property type="match status" value="1"/>
</dbReference>
<proteinExistence type="predicted"/>
<dbReference type="Proteomes" id="UP000799640">
    <property type="component" value="Unassembled WGS sequence"/>
</dbReference>
<dbReference type="AlphaFoldDB" id="A0A6G1IA88"/>
<name>A0A6G1IA88_9PEZI</name>
<dbReference type="OrthoDB" id="408631at2759"/>
<evidence type="ECO:0000313" key="4">
    <source>
        <dbReference type="Proteomes" id="UP000799640"/>
    </source>
</evidence>
<feature type="compositionally biased region" description="Basic and acidic residues" evidence="2">
    <location>
        <begin position="136"/>
        <end position="146"/>
    </location>
</feature>
<dbReference type="GO" id="GO:1990871">
    <property type="term" value="C:Vma12-Vma22 assembly complex"/>
    <property type="evidence" value="ECO:0007669"/>
    <property type="project" value="TreeGrafter"/>
</dbReference>
<gene>
    <name evidence="3" type="ORF">EJ06DRAFT_468898</name>
</gene>